<organism evidence="3">
    <name type="scientific">Brugia timori</name>
    <dbReference type="NCBI Taxonomy" id="42155"/>
    <lineage>
        <taxon>Eukaryota</taxon>
        <taxon>Metazoa</taxon>
        <taxon>Ecdysozoa</taxon>
        <taxon>Nematoda</taxon>
        <taxon>Chromadorea</taxon>
        <taxon>Rhabditida</taxon>
        <taxon>Spirurina</taxon>
        <taxon>Spiruromorpha</taxon>
        <taxon>Filarioidea</taxon>
        <taxon>Onchocercidae</taxon>
        <taxon>Brugia</taxon>
    </lineage>
</organism>
<accession>A0A0R3QHE5</accession>
<reference evidence="3" key="1">
    <citation type="submission" date="2017-02" db="UniProtKB">
        <authorList>
            <consortium name="WormBaseParasite"/>
        </authorList>
    </citation>
    <scope>IDENTIFICATION</scope>
</reference>
<dbReference type="Proteomes" id="UP000280834">
    <property type="component" value="Unassembled WGS sequence"/>
</dbReference>
<proteinExistence type="predicted"/>
<evidence type="ECO:0000313" key="2">
    <source>
        <dbReference type="Proteomes" id="UP000280834"/>
    </source>
</evidence>
<protein>
    <submittedName>
        <fullName evidence="1 3">Uncharacterized protein</fullName>
    </submittedName>
</protein>
<dbReference type="EMBL" id="UZAG01005294">
    <property type="protein sequence ID" value="VDO17651.1"/>
    <property type="molecule type" value="Genomic_DNA"/>
</dbReference>
<sequence>MLNELFSQQSLICYIFINLSLQLQAYLINKISDVTLKVCISYEML</sequence>
<evidence type="ECO:0000313" key="1">
    <source>
        <dbReference type="EMBL" id="VDO17651.1"/>
    </source>
</evidence>
<evidence type="ECO:0000313" key="3">
    <source>
        <dbReference type="WBParaSite" id="BTMF_0000581001-mRNA-1"/>
    </source>
</evidence>
<dbReference type="WBParaSite" id="BTMF_0000581001-mRNA-1">
    <property type="protein sequence ID" value="BTMF_0000581001-mRNA-1"/>
    <property type="gene ID" value="BTMF_0000581001"/>
</dbReference>
<keyword evidence="2" id="KW-1185">Reference proteome</keyword>
<gene>
    <name evidence="1" type="ORF">BTMF_LOCUS5078</name>
</gene>
<reference evidence="1 2" key="2">
    <citation type="submission" date="2018-11" db="EMBL/GenBank/DDBJ databases">
        <authorList>
            <consortium name="Pathogen Informatics"/>
        </authorList>
    </citation>
    <scope>NUCLEOTIDE SEQUENCE [LARGE SCALE GENOMIC DNA]</scope>
</reference>
<name>A0A0R3QHE5_9BILA</name>
<dbReference type="AlphaFoldDB" id="A0A0R3QHE5"/>